<feature type="domain" description="PhoU" evidence="9">
    <location>
        <begin position="125"/>
        <end position="210"/>
    </location>
</feature>
<dbReference type="GO" id="GO:0005737">
    <property type="term" value="C:cytoplasm"/>
    <property type="evidence" value="ECO:0007669"/>
    <property type="project" value="UniProtKB-SubCell"/>
</dbReference>
<dbReference type="KEGG" id="goy:GLS_c07890"/>
<dbReference type="Proteomes" id="UP000031656">
    <property type="component" value="Chromosome"/>
</dbReference>
<dbReference type="PANTHER" id="PTHR42930">
    <property type="entry name" value="PHOSPHATE-SPECIFIC TRANSPORT SYSTEM ACCESSORY PROTEIN PHOU"/>
    <property type="match status" value="1"/>
</dbReference>
<dbReference type="SUPFAM" id="SSF109755">
    <property type="entry name" value="PhoU-like"/>
    <property type="match status" value="1"/>
</dbReference>
<evidence type="ECO:0000256" key="2">
    <source>
        <dbReference type="ARBA" id="ARBA00008107"/>
    </source>
</evidence>
<evidence type="ECO:0000256" key="7">
    <source>
        <dbReference type="ARBA" id="ARBA00056181"/>
    </source>
</evidence>
<comment type="subunit">
    <text evidence="3 8">Homodimer.</text>
</comment>
<sequence length="244" mass="27272">MADRSHIVKSYEQELGQLRSMMAQMGGIVENQVALALSAIADRNEEAADAAARQDPEVDQLEREVEGLAIRLLALRSPMAGDLREIVAALKITGDLERIGDYASSIARRSLRIRMPENQISLSGLRSMGRLVQENLRRSIDAITQQDSNRAMEVWHSDRAVDEYYTALFRELVTYMMEDARNIRACTELLFIAKNLERIGDHATNIAERVFYAVTGDNLPSLRPRGAPASALTVAETMQEPDVR</sequence>
<dbReference type="Gene3D" id="1.20.58.220">
    <property type="entry name" value="Phosphate transport system protein phou homolog 2, domain 2"/>
    <property type="match status" value="1"/>
</dbReference>
<protein>
    <recommendedName>
        <fullName evidence="8">Phosphate-specific transport system accessory protein PhoU</fullName>
    </recommendedName>
</protein>
<organism evidence="10 11">
    <name type="scientific">Gluconobacter oxydans DSM 3504</name>
    <dbReference type="NCBI Taxonomy" id="1288313"/>
    <lineage>
        <taxon>Bacteria</taxon>
        <taxon>Pseudomonadati</taxon>
        <taxon>Pseudomonadota</taxon>
        <taxon>Alphaproteobacteria</taxon>
        <taxon>Acetobacterales</taxon>
        <taxon>Acetobacteraceae</taxon>
        <taxon>Gluconobacter</taxon>
    </lineage>
</organism>
<keyword evidence="6 8" id="KW-0592">Phosphate transport</keyword>
<name>A0A067Z3N0_GLUOY</name>
<dbReference type="InterPro" id="IPR028366">
    <property type="entry name" value="PhoU"/>
</dbReference>
<dbReference type="PANTHER" id="PTHR42930:SF3">
    <property type="entry name" value="PHOSPHATE-SPECIFIC TRANSPORT SYSTEM ACCESSORY PROTEIN PHOU"/>
    <property type="match status" value="1"/>
</dbReference>
<dbReference type="RefSeq" id="WP_011252278.1">
    <property type="nucleotide sequence ID" value="NZ_CP004373.1"/>
</dbReference>
<dbReference type="AlphaFoldDB" id="A0A067Z3N0"/>
<proteinExistence type="inferred from homology"/>
<comment type="function">
    <text evidence="7 8">Plays a role in the regulation of phosphate uptake.</text>
</comment>
<dbReference type="InterPro" id="IPR026022">
    <property type="entry name" value="PhoU_dom"/>
</dbReference>
<dbReference type="NCBIfam" id="TIGR02135">
    <property type="entry name" value="phoU_full"/>
    <property type="match status" value="1"/>
</dbReference>
<comment type="subcellular location">
    <subcellularLocation>
        <location evidence="1 8">Cytoplasm</location>
    </subcellularLocation>
</comment>
<evidence type="ECO:0000313" key="11">
    <source>
        <dbReference type="Proteomes" id="UP000031656"/>
    </source>
</evidence>
<dbReference type="GO" id="GO:0006817">
    <property type="term" value="P:phosphate ion transport"/>
    <property type="evidence" value="ECO:0007669"/>
    <property type="project" value="UniProtKB-KW"/>
</dbReference>
<reference evidence="10 11" key="1">
    <citation type="journal article" date="2015" name="Appl. Microbiol. Biotechnol.">
        <title>The consequence of an additional NADH dehydrogenase paralog on the growth of Gluconobacter oxydans DSM3504.</title>
        <authorList>
            <person name="Kostner D."/>
            <person name="Luchterhand B."/>
            <person name="Junker A."/>
            <person name="Volland S."/>
            <person name="Daniel R."/>
            <person name="Buchs J."/>
            <person name="Liebl W."/>
            <person name="Ehrenreich A."/>
        </authorList>
    </citation>
    <scope>NUCLEOTIDE SEQUENCE [LARGE SCALE GENOMIC DNA]</scope>
    <source>
        <strain evidence="10">DSM 3504</strain>
    </source>
</reference>
<evidence type="ECO:0000256" key="1">
    <source>
        <dbReference type="ARBA" id="ARBA00004496"/>
    </source>
</evidence>
<dbReference type="FunFam" id="1.20.58.220:FF:000004">
    <property type="entry name" value="Phosphate-specific transport system accessory protein PhoU"/>
    <property type="match status" value="1"/>
</dbReference>
<feature type="domain" description="PhoU" evidence="9">
    <location>
        <begin position="23"/>
        <end position="109"/>
    </location>
</feature>
<dbReference type="GeneID" id="56905020"/>
<keyword evidence="4 8" id="KW-0813">Transport</keyword>
<evidence type="ECO:0000259" key="9">
    <source>
        <dbReference type="Pfam" id="PF01895"/>
    </source>
</evidence>
<comment type="similarity">
    <text evidence="2 8">Belongs to the PhoU family.</text>
</comment>
<gene>
    <name evidence="10" type="primary">phoU</name>
    <name evidence="10" type="ORF">GLS_c07890</name>
</gene>
<accession>A0A067Z3N0</accession>
<evidence type="ECO:0000256" key="3">
    <source>
        <dbReference type="ARBA" id="ARBA00011738"/>
    </source>
</evidence>
<evidence type="ECO:0000256" key="5">
    <source>
        <dbReference type="ARBA" id="ARBA00022490"/>
    </source>
</evidence>
<evidence type="ECO:0000256" key="8">
    <source>
        <dbReference type="PIRNR" id="PIRNR003107"/>
    </source>
</evidence>
<dbReference type="InterPro" id="IPR038078">
    <property type="entry name" value="PhoU-like_sf"/>
</dbReference>
<evidence type="ECO:0000256" key="6">
    <source>
        <dbReference type="ARBA" id="ARBA00022592"/>
    </source>
</evidence>
<evidence type="ECO:0000256" key="4">
    <source>
        <dbReference type="ARBA" id="ARBA00022448"/>
    </source>
</evidence>
<dbReference type="GO" id="GO:0045936">
    <property type="term" value="P:negative regulation of phosphate metabolic process"/>
    <property type="evidence" value="ECO:0007669"/>
    <property type="project" value="InterPro"/>
</dbReference>
<dbReference type="Pfam" id="PF01895">
    <property type="entry name" value="PhoU"/>
    <property type="match status" value="2"/>
</dbReference>
<dbReference type="PIRSF" id="PIRSF003107">
    <property type="entry name" value="PhoU"/>
    <property type="match status" value="1"/>
</dbReference>
<dbReference type="GO" id="GO:0030643">
    <property type="term" value="P:intracellular phosphate ion homeostasis"/>
    <property type="evidence" value="ECO:0007669"/>
    <property type="project" value="InterPro"/>
</dbReference>
<dbReference type="HOGENOM" id="CLU_078518_2_1_5"/>
<evidence type="ECO:0000313" key="10">
    <source>
        <dbReference type="EMBL" id="AHK70702.1"/>
    </source>
</evidence>
<dbReference type="EMBL" id="CP004373">
    <property type="protein sequence ID" value="AHK70702.1"/>
    <property type="molecule type" value="Genomic_DNA"/>
</dbReference>
<keyword evidence="5 8" id="KW-0963">Cytoplasm</keyword>